<feature type="repeat" description="TPR" evidence="3">
    <location>
        <begin position="593"/>
        <end position="626"/>
    </location>
</feature>
<dbReference type="Gene3D" id="1.10.510.10">
    <property type="entry name" value="Transferase(Phosphotransferase) domain 1"/>
    <property type="match status" value="1"/>
</dbReference>
<accession>G0R2X5</accession>
<feature type="domain" description="Protein kinase" evidence="4">
    <location>
        <begin position="40"/>
        <end position="370"/>
    </location>
</feature>
<dbReference type="EMBL" id="GL984282">
    <property type="protein sequence ID" value="EGR28186.1"/>
    <property type="molecule type" value="Genomic_DNA"/>
</dbReference>
<dbReference type="Pfam" id="PF13424">
    <property type="entry name" value="TPR_12"/>
    <property type="match status" value="2"/>
</dbReference>
<proteinExistence type="predicted"/>
<dbReference type="AlphaFoldDB" id="G0R2X5"/>
<evidence type="ECO:0000256" key="2">
    <source>
        <dbReference type="ARBA" id="ARBA00022803"/>
    </source>
</evidence>
<dbReference type="OrthoDB" id="443949at2759"/>
<dbReference type="PANTHER" id="PTHR45641">
    <property type="entry name" value="TETRATRICOPEPTIDE REPEAT PROTEIN (AFU_ORTHOLOGUE AFUA_6G03870)"/>
    <property type="match status" value="1"/>
</dbReference>
<keyword evidence="1" id="KW-0677">Repeat</keyword>
<dbReference type="GO" id="GO:0005524">
    <property type="term" value="F:ATP binding"/>
    <property type="evidence" value="ECO:0007669"/>
    <property type="project" value="InterPro"/>
</dbReference>
<protein>
    <recommendedName>
        <fullName evidence="4">Protein kinase domain-containing protein</fullName>
    </recommendedName>
</protein>
<dbReference type="Proteomes" id="UP000008983">
    <property type="component" value="Unassembled WGS sequence"/>
</dbReference>
<evidence type="ECO:0000256" key="3">
    <source>
        <dbReference type="PROSITE-ProRule" id="PRU00339"/>
    </source>
</evidence>
<dbReference type="InterPro" id="IPR011990">
    <property type="entry name" value="TPR-like_helical_dom_sf"/>
</dbReference>
<dbReference type="OMA" id="RALDCIR"/>
<reference evidence="5 6" key="1">
    <citation type="submission" date="2011-07" db="EMBL/GenBank/DDBJ databases">
        <authorList>
            <person name="Coyne R."/>
            <person name="Brami D."/>
            <person name="Johnson J."/>
            <person name="Hostetler J."/>
            <person name="Hannick L."/>
            <person name="Clark T."/>
            <person name="Cassidy-Hanley D."/>
            <person name="Inman J."/>
        </authorList>
    </citation>
    <scope>NUCLEOTIDE SEQUENCE [LARGE SCALE GENOMIC DNA]</scope>
    <source>
        <strain evidence="5 6">G5</strain>
    </source>
</reference>
<dbReference type="GO" id="GO:0004672">
    <property type="term" value="F:protein kinase activity"/>
    <property type="evidence" value="ECO:0007669"/>
    <property type="project" value="InterPro"/>
</dbReference>
<evidence type="ECO:0000256" key="1">
    <source>
        <dbReference type="ARBA" id="ARBA00022737"/>
    </source>
</evidence>
<evidence type="ECO:0000313" key="6">
    <source>
        <dbReference type="Proteomes" id="UP000008983"/>
    </source>
</evidence>
<gene>
    <name evidence="5" type="ORF">IMG5_181150</name>
</gene>
<dbReference type="InterPro" id="IPR019734">
    <property type="entry name" value="TPR_rpt"/>
</dbReference>
<dbReference type="SUPFAM" id="SSF48452">
    <property type="entry name" value="TPR-like"/>
    <property type="match status" value="2"/>
</dbReference>
<feature type="repeat" description="TPR" evidence="3">
    <location>
        <begin position="548"/>
        <end position="581"/>
    </location>
</feature>
<dbReference type="STRING" id="857967.G0R2X5"/>
<dbReference type="PANTHER" id="PTHR45641:SF19">
    <property type="entry name" value="NEPHROCYSTIN-3"/>
    <property type="match status" value="1"/>
</dbReference>
<dbReference type="PROSITE" id="PS50011">
    <property type="entry name" value="PROTEIN_KINASE_DOM"/>
    <property type="match status" value="1"/>
</dbReference>
<dbReference type="SMART" id="SM00220">
    <property type="entry name" value="S_TKc"/>
    <property type="match status" value="1"/>
</dbReference>
<dbReference type="eggNOG" id="KOG1130">
    <property type="taxonomic scope" value="Eukaryota"/>
</dbReference>
<organism evidence="5 6">
    <name type="scientific">Ichthyophthirius multifiliis</name>
    <name type="common">White spot disease agent</name>
    <name type="synonym">Ich</name>
    <dbReference type="NCBI Taxonomy" id="5932"/>
    <lineage>
        <taxon>Eukaryota</taxon>
        <taxon>Sar</taxon>
        <taxon>Alveolata</taxon>
        <taxon>Ciliophora</taxon>
        <taxon>Intramacronucleata</taxon>
        <taxon>Oligohymenophorea</taxon>
        <taxon>Hymenostomatida</taxon>
        <taxon>Ophryoglenina</taxon>
        <taxon>Ichthyophthirius</taxon>
    </lineage>
</organism>
<evidence type="ECO:0000259" key="4">
    <source>
        <dbReference type="PROSITE" id="PS50011"/>
    </source>
</evidence>
<dbReference type="SUPFAM" id="SSF56112">
    <property type="entry name" value="Protein kinase-like (PK-like)"/>
    <property type="match status" value="1"/>
</dbReference>
<dbReference type="InParanoid" id="G0R2X5"/>
<keyword evidence="6" id="KW-1185">Reference proteome</keyword>
<dbReference type="GeneID" id="14904308"/>
<dbReference type="InterPro" id="IPR000719">
    <property type="entry name" value="Prot_kinase_dom"/>
</dbReference>
<dbReference type="Gene3D" id="1.25.40.10">
    <property type="entry name" value="Tetratricopeptide repeat domain"/>
    <property type="match status" value="2"/>
</dbReference>
<name>G0R2X5_ICHMU</name>
<feature type="repeat" description="TPR" evidence="3">
    <location>
        <begin position="635"/>
        <end position="668"/>
    </location>
</feature>
<sequence>MLNVQSNIDIRQKIKNETSRFSQIYCTKLENDRLQFILSLKNYDEFSQEEVIKVELQQKKDLFSLFLDRNYEWIIEQDIVKDFNCQNSIITRAQDKRTNEKYTLQLINFDEYDDYEFKAALYQIYIMKQLQVVNNGIPHSHIIQIKDQYLIESQEKANKQKTLVIILEYFDVTLHDIIQFRKQHKWAFSIQELTSFIRDINSALATMFRMGISHRDIRPTNIWYVCQEKCYKIGGFQDAKINEKIKDVNMKGVYKFEDGEGYNTVRGVPQYLAPEILTLMHGNVNQKVLQFNPFSLDMYGLGLTVVLMKNLYDELEFENVLNKVKHKGTANINIDLGCLELNQIVDQMVNKYPYKRINAISLDKYCSNYFSMEDYPKNNENNLIQSLQYKKKKKVKKNQELIANEYFKMFIFDQWIYKYDEIISSYETNSQDLNKADILVKIGNGYLELNDVYKSKNFFMRASVIYNETGHEFRKKSLLDGSIKYYEMAIECVRKANNGEDTLELALLLENIGNIYKMKGEFLKARAFQEESLQIILIQVGEKSIEATRLYNNLGNLYGSLGLYKKADKRLKKALKIVENLYVGQEEQVQLKAMCLCSLGEINRLKGNYENALEFLLEALEIREEHFGSGHIDLASNCENLGNVYFDLGDFHRSKKYYERALVIKNLNCKPILLILHLL</sequence>
<dbReference type="RefSeq" id="XP_004027531.1">
    <property type="nucleotide sequence ID" value="XM_004027482.1"/>
</dbReference>
<dbReference type="SMART" id="SM00028">
    <property type="entry name" value="TPR"/>
    <property type="match status" value="5"/>
</dbReference>
<keyword evidence="2 3" id="KW-0802">TPR repeat</keyword>
<dbReference type="PROSITE" id="PS50005">
    <property type="entry name" value="TPR"/>
    <property type="match status" value="3"/>
</dbReference>
<dbReference type="Pfam" id="PF00069">
    <property type="entry name" value="Pkinase"/>
    <property type="match status" value="1"/>
</dbReference>
<dbReference type="InterPro" id="IPR011009">
    <property type="entry name" value="Kinase-like_dom_sf"/>
</dbReference>
<evidence type="ECO:0000313" key="5">
    <source>
        <dbReference type="EMBL" id="EGR28186.1"/>
    </source>
</evidence>